<proteinExistence type="predicted"/>
<name>A0A4R8LSS9_9BURK</name>
<protein>
    <submittedName>
        <fullName evidence="1">Uncharacterized protein</fullName>
    </submittedName>
</protein>
<keyword evidence="2" id="KW-1185">Reference proteome</keyword>
<evidence type="ECO:0000313" key="1">
    <source>
        <dbReference type="EMBL" id="TDY49767.1"/>
    </source>
</evidence>
<comment type="caution">
    <text evidence="1">The sequence shown here is derived from an EMBL/GenBank/DDBJ whole genome shotgun (WGS) entry which is preliminary data.</text>
</comment>
<dbReference type="AlphaFoldDB" id="A0A4R8LSS9"/>
<evidence type="ECO:0000313" key="2">
    <source>
        <dbReference type="Proteomes" id="UP000295509"/>
    </source>
</evidence>
<dbReference type="EMBL" id="SORE01000010">
    <property type="protein sequence ID" value="TDY49767.1"/>
    <property type="molecule type" value="Genomic_DNA"/>
</dbReference>
<organism evidence="1 2">
    <name type="scientific">Paraburkholderia rhizosphaerae</name>
    <dbReference type="NCBI Taxonomy" id="480658"/>
    <lineage>
        <taxon>Bacteria</taxon>
        <taxon>Pseudomonadati</taxon>
        <taxon>Pseudomonadota</taxon>
        <taxon>Betaproteobacteria</taxon>
        <taxon>Burkholderiales</taxon>
        <taxon>Burkholderiaceae</taxon>
        <taxon>Paraburkholderia</taxon>
    </lineage>
</organism>
<sequence length="65" mass="7508">MFAVDTAGRRLTVGRSPATAIDEFPPHQLIENQRANIHIGLANVYRAKRFEHVRMGWRIGHGWQR</sequence>
<dbReference type="Proteomes" id="UP000295509">
    <property type="component" value="Unassembled WGS sequence"/>
</dbReference>
<accession>A0A4R8LSS9</accession>
<gene>
    <name evidence="1" type="ORF">BX592_11018</name>
</gene>
<reference evidence="1 2" key="1">
    <citation type="submission" date="2019-03" db="EMBL/GenBank/DDBJ databases">
        <title>Genomic Encyclopedia of Type Strains, Phase III (KMG-III): the genomes of soil and plant-associated and newly described type strains.</title>
        <authorList>
            <person name="Whitman W."/>
        </authorList>
    </citation>
    <scope>NUCLEOTIDE SEQUENCE [LARGE SCALE GENOMIC DNA]</scope>
    <source>
        <strain evidence="1 2">LMG 29544</strain>
    </source>
</reference>